<reference evidence="2 3" key="1">
    <citation type="journal article" date="2012" name="BMC Genomics">
        <title>Comparative genomics of the white-rot fungi, Phanerochaete carnosa and P. chrysosporium, to elucidate the genetic basis of the distinct wood types they colonize.</title>
        <authorList>
            <person name="Suzuki H."/>
            <person name="MacDonald J."/>
            <person name="Syed K."/>
            <person name="Salamov A."/>
            <person name="Hori C."/>
            <person name="Aerts A."/>
            <person name="Henrissat B."/>
            <person name="Wiebenga A."/>
            <person name="vanKuyk P.A."/>
            <person name="Barry K."/>
            <person name="Lindquist E."/>
            <person name="LaButti K."/>
            <person name="Lapidus A."/>
            <person name="Lucas S."/>
            <person name="Coutinho P."/>
            <person name="Gong Y."/>
            <person name="Samejima M."/>
            <person name="Mahadevan R."/>
            <person name="Abou-Zaid M."/>
            <person name="de Vries R.P."/>
            <person name="Igarashi K."/>
            <person name="Yadav J.S."/>
            <person name="Grigoriev I.V."/>
            <person name="Master E.R."/>
        </authorList>
    </citation>
    <scope>NUCLEOTIDE SEQUENCE [LARGE SCALE GENOMIC DNA]</scope>
    <source>
        <strain evidence="2 3">HHB-10118-sp</strain>
    </source>
</reference>
<evidence type="ECO:0000256" key="1">
    <source>
        <dbReference type="SAM" id="MobiDB-lite"/>
    </source>
</evidence>
<dbReference type="OrthoDB" id="3055420at2759"/>
<sequence length="225" mass="23916">MTLSRSRLTGTNLMNSTELSLHIMQEYESGGALATCLQRRERHFIDCAAAPPPTITPTVHVPLANVPIAASVTLLAAGSAFSGTASASGPSLVFQPGASSPGPITVPMTGQPKASPIGSTGQASSETQPNERAPNAPFMQDIALAMARAAESAIQAELLSTVMSQCHGQPLHCRLDDLFDFRNTYWTDTMDKLGLRGLEEEMEVHGLFDLDAEGEEDCEELRACT</sequence>
<gene>
    <name evidence="2" type="ORF">PHACADRAFT_202580</name>
</gene>
<dbReference type="KEGG" id="pco:PHACADRAFT_202580"/>
<dbReference type="GeneID" id="18911919"/>
<evidence type="ECO:0000313" key="2">
    <source>
        <dbReference type="EMBL" id="EKM48631.1"/>
    </source>
</evidence>
<feature type="region of interest" description="Disordered" evidence="1">
    <location>
        <begin position="94"/>
        <end position="134"/>
    </location>
</feature>
<proteinExistence type="predicted"/>
<dbReference type="HOGENOM" id="CLU_1230297_0_0_1"/>
<evidence type="ECO:0000313" key="3">
    <source>
        <dbReference type="Proteomes" id="UP000008370"/>
    </source>
</evidence>
<protein>
    <submittedName>
        <fullName evidence="2">Uncharacterized protein</fullName>
    </submittedName>
</protein>
<dbReference type="Proteomes" id="UP000008370">
    <property type="component" value="Unassembled WGS sequence"/>
</dbReference>
<dbReference type="RefSeq" id="XP_007402817.1">
    <property type="nucleotide sequence ID" value="XM_007402755.1"/>
</dbReference>
<organism evidence="2 3">
    <name type="scientific">Phanerochaete carnosa (strain HHB-10118-sp)</name>
    <name type="common">White-rot fungus</name>
    <name type="synonym">Peniophora carnosa</name>
    <dbReference type="NCBI Taxonomy" id="650164"/>
    <lineage>
        <taxon>Eukaryota</taxon>
        <taxon>Fungi</taxon>
        <taxon>Dikarya</taxon>
        <taxon>Basidiomycota</taxon>
        <taxon>Agaricomycotina</taxon>
        <taxon>Agaricomycetes</taxon>
        <taxon>Polyporales</taxon>
        <taxon>Phanerochaetaceae</taxon>
        <taxon>Phanerochaete</taxon>
    </lineage>
</organism>
<accession>K5UGM6</accession>
<dbReference type="EMBL" id="JH930864">
    <property type="protein sequence ID" value="EKM48631.1"/>
    <property type="molecule type" value="Genomic_DNA"/>
</dbReference>
<name>K5UGM6_PHACS</name>
<dbReference type="InParanoid" id="K5UGM6"/>
<keyword evidence="3" id="KW-1185">Reference proteome</keyword>
<feature type="compositionally biased region" description="Polar residues" evidence="1">
    <location>
        <begin position="117"/>
        <end position="130"/>
    </location>
</feature>
<dbReference type="AlphaFoldDB" id="K5UGM6"/>